<dbReference type="GO" id="GO:0019464">
    <property type="term" value="P:glycine decarboxylation via glycine cleavage system"/>
    <property type="evidence" value="ECO:0007669"/>
    <property type="project" value="UniProtKB-UniRule"/>
</dbReference>
<name>A0A2M9Y6U2_9LEPT</name>
<dbReference type="GO" id="GO:0005960">
    <property type="term" value="C:glycine cleavage complex"/>
    <property type="evidence" value="ECO:0007669"/>
    <property type="project" value="InterPro"/>
</dbReference>
<dbReference type="HAMAP" id="MF_00272">
    <property type="entry name" value="GcvH"/>
    <property type="match status" value="1"/>
</dbReference>
<evidence type="ECO:0000256" key="1">
    <source>
        <dbReference type="ARBA" id="ARBA00009249"/>
    </source>
</evidence>
<dbReference type="InterPro" id="IPR002930">
    <property type="entry name" value="GCV_H"/>
</dbReference>
<keyword evidence="2 3" id="KW-0450">Lipoyl</keyword>
<feature type="modified residue" description="N6-lipoyllysine" evidence="3 4">
    <location>
        <position position="66"/>
    </location>
</feature>
<dbReference type="InterPro" id="IPR000089">
    <property type="entry name" value="Biotin_lipoyl"/>
</dbReference>
<comment type="function">
    <text evidence="3">The glycine cleavage system catalyzes the degradation of glycine. The H protein shuttles the methylamine group of glycine from the P protein to the T protein.</text>
</comment>
<protein>
    <recommendedName>
        <fullName evidence="3">Glycine cleavage system H protein</fullName>
    </recommendedName>
</protein>
<dbReference type="GO" id="GO:0005829">
    <property type="term" value="C:cytosol"/>
    <property type="evidence" value="ECO:0007669"/>
    <property type="project" value="TreeGrafter"/>
</dbReference>
<proteinExistence type="inferred from homology"/>
<dbReference type="GO" id="GO:0009249">
    <property type="term" value="P:protein lipoylation"/>
    <property type="evidence" value="ECO:0007669"/>
    <property type="project" value="TreeGrafter"/>
</dbReference>
<gene>
    <name evidence="3 6" type="primary">gcvH</name>
    <name evidence="6" type="ORF">EHQ30_04415</name>
</gene>
<dbReference type="PROSITE" id="PS00189">
    <property type="entry name" value="LIPOYL"/>
    <property type="match status" value="1"/>
</dbReference>
<accession>A0A2M9Y6U2</accession>
<evidence type="ECO:0000313" key="7">
    <source>
        <dbReference type="Proteomes" id="UP000297891"/>
    </source>
</evidence>
<comment type="cofactor">
    <cofactor evidence="3">
        <name>(R)-lipoate</name>
        <dbReference type="ChEBI" id="CHEBI:83088"/>
    </cofactor>
    <text evidence="3">Binds 1 lipoyl cofactor covalently.</text>
</comment>
<evidence type="ECO:0000256" key="3">
    <source>
        <dbReference type="HAMAP-Rule" id="MF_00272"/>
    </source>
</evidence>
<dbReference type="PROSITE" id="PS50968">
    <property type="entry name" value="BIOTINYL_LIPOYL"/>
    <property type="match status" value="1"/>
</dbReference>
<evidence type="ECO:0000256" key="2">
    <source>
        <dbReference type="ARBA" id="ARBA00022823"/>
    </source>
</evidence>
<evidence type="ECO:0000259" key="5">
    <source>
        <dbReference type="PROSITE" id="PS50968"/>
    </source>
</evidence>
<evidence type="ECO:0000313" key="6">
    <source>
        <dbReference type="EMBL" id="TGK95878.1"/>
    </source>
</evidence>
<dbReference type="EMBL" id="RQFP01000001">
    <property type="protein sequence ID" value="TGK95878.1"/>
    <property type="molecule type" value="Genomic_DNA"/>
</dbReference>
<dbReference type="NCBIfam" id="TIGR00527">
    <property type="entry name" value="gcvH"/>
    <property type="match status" value="1"/>
</dbReference>
<sequence length="130" mass="14143">MADTQAKEGYYYTEKHEWVKVEGDVALIGITDFAQNALGDIVFIDLPKPGKQIKAKDSLGTIESVKAAEDLYSPISGEVVETNANLGSNPGAVNAEPFDTWMVKLKNIQTSELGSLLSAAQYKEYVSKLD</sequence>
<dbReference type="CDD" id="cd06848">
    <property type="entry name" value="GCS_H"/>
    <property type="match status" value="1"/>
</dbReference>
<comment type="caution">
    <text evidence="6">The sequence shown here is derived from an EMBL/GenBank/DDBJ whole genome shotgun (WGS) entry which is preliminary data.</text>
</comment>
<feature type="domain" description="Lipoyl-binding" evidence="5">
    <location>
        <begin position="25"/>
        <end position="106"/>
    </location>
</feature>
<organism evidence="6 7">
    <name type="scientific">Leptospira brenneri</name>
    <dbReference type="NCBI Taxonomy" id="2023182"/>
    <lineage>
        <taxon>Bacteria</taxon>
        <taxon>Pseudomonadati</taxon>
        <taxon>Spirochaetota</taxon>
        <taxon>Spirochaetia</taxon>
        <taxon>Leptospirales</taxon>
        <taxon>Leptospiraceae</taxon>
        <taxon>Leptospira</taxon>
    </lineage>
</organism>
<dbReference type="RefSeq" id="WP_100789164.1">
    <property type="nucleotide sequence ID" value="NZ_NPDQ01000001.1"/>
</dbReference>
<evidence type="ECO:0000256" key="4">
    <source>
        <dbReference type="PIRSR" id="PIRSR617453-50"/>
    </source>
</evidence>
<dbReference type="NCBIfam" id="NF002270">
    <property type="entry name" value="PRK01202.1"/>
    <property type="match status" value="1"/>
</dbReference>
<dbReference type="AlphaFoldDB" id="A0A2M9Y6U2"/>
<dbReference type="Proteomes" id="UP000297891">
    <property type="component" value="Unassembled WGS sequence"/>
</dbReference>
<dbReference type="InterPro" id="IPR003016">
    <property type="entry name" value="2-oxoA_DH_lipoyl-BS"/>
</dbReference>
<dbReference type="InterPro" id="IPR017453">
    <property type="entry name" value="GCV_H_sub"/>
</dbReference>
<keyword evidence="7" id="KW-1185">Reference proteome</keyword>
<dbReference type="PANTHER" id="PTHR11715">
    <property type="entry name" value="GLYCINE CLEAVAGE SYSTEM H PROTEIN"/>
    <property type="match status" value="1"/>
</dbReference>
<dbReference type="Gene3D" id="2.40.50.100">
    <property type="match status" value="1"/>
</dbReference>
<dbReference type="SUPFAM" id="SSF51230">
    <property type="entry name" value="Single hybrid motif"/>
    <property type="match status" value="1"/>
</dbReference>
<dbReference type="PANTHER" id="PTHR11715:SF3">
    <property type="entry name" value="GLYCINE CLEAVAGE SYSTEM H PROTEIN-RELATED"/>
    <property type="match status" value="1"/>
</dbReference>
<dbReference type="OrthoDB" id="9796712at2"/>
<dbReference type="InterPro" id="IPR011053">
    <property type="entry name" value="Single_hybrid_motif"/>
</dbReference>
<dbReference type="Pfam" id="PF01597">
    <property type="entry name" value="GCV_H"/>
    <property type="match status" value="1"/>
</dbReference>
<comment type="subunit">
    <text evidence="3">The glycine cleavage system is composed of four proteins: P, T, L and H.</text>
</comment>
<reference evidence="6" key="1">
    <citation type="journal article" date="2019" name="PLoS Negl. Trop. Dis.">
        <title>Revisiting the worldwide diversity of Leptospira species in the environment.</title>
        <authorList>
            <person name="Vincent A.T."/>
            <person name="Schiettekatte O."/>
            <person name="Bourhy P."/>
            <person name="Veyrier F.J."/>
            <person name="Picardeau M."/>
        </authorList>
    </citation>
    <scope>NUCLEOTIDE SEQUENCE [LARGE SCALE GENOMIC DNA]</scope>
    <source>
        <strain evidence="6">201800277</strain>
    </source>
</reference>
<dbReference type="InterPro" id="IPR033753">
    <property type="entry name" value="GCV_H/Fam206"/>
</dbReference>
<comment type="similarity">
    <text evidence="1 3">Belongs to the GcvH family.</text>
</comment>